<evidence type="ECO:0000313" key="2">
    <source>
        <dbReference type="Proteomes" id="UP000700334"/>
    </source>
</evidence>
<protein>
    <submittedName>
        <fullName evidence="1">GTP:AMP phosphotransferase AK3, mitochondrial</fullName>
    </submittedName>
</protein>
<feature type="non-terminal residue" evidence="1">
    <location>
        <position position="1"/>
    </location>
</feature>
<dbReference type="Proteomes" id="UP000700334">
    <property type="component" value="Unassembled WGS sequence"/>
</dbReference>
<organism evidence="1 2">
    <name type="scientific">Galemys pyrenaicus</name>
    <name type="common">Iberian desman</name>
    <name type="synonym">Pyrenean desman</name>
    <dbReference type="NCBI Taxonomy" id="202257"/>
    <lineage>
        <taxon>Eukaryota</taxon>
        <taxon>Metazoa</taxon>
        <taxon>Chordata</taxon>
        <taxon>Craniata</taxon>
        <taxon>Vertebrata</taxon>
        <taxon>Euteleostomi</taxon>
        <taxon>Mammalia</taxon>
        <taxon>Eutheria</taxon>
        <taxon>Laurasiatheria</taxon>
        <taxon>Eulipotyphla</taxon>
        <taxon>Talpidae</taxon>
        <taxon>Galemys</taxon>
    </lineage>
</organism>
<dbReference type="EMBL" id="JAGFMF010011668">
    <property type="protein sequence ID" value="KAG8516754.1"/>
    <property type="molecule type" value="Genomic_DNA"/>
</dbReference>
<evidence type="ECO:0000313" key="1">
    <source>
        <dbReference type="EMBL" id="KAG8516754.1"/>
    </source>
</evidence>
<gene>
    <name evidence="1" type="ORF">J0S82_011614</name>
</gene>
<proteinExistence type="predicted"/>
<keyword evidence="2" id="KW-1185">Reference proteome</keyword>
<reference evidence="1" key="1">
    <citation type="journal article" date="2021" name="Evol. Appl.">
        <title>The genome of the Pyrenean desman and the effects of bottlenecks and inbreeding on the genomic landscape of an endangered species.</title>
        <authorList>
            <person name="Escoda L."/>
            <person name="Castresana J."/>
        </authorList>
    </citation>
    <scope>NUCLEOTIDE SEQUENCE</scope>
    <source>
        <strain evidence="1">IBE-C5619</strain>
    </source>
</reference>
<accession>A0A8J6ATW0</accession>
<name>A0A8J6ATW0_GALPY</name>
<comment type="caution">
    <text evidence="1">The sequence shown here is derived from an EMBL/GenBank/DDBJ whole genome shotgun (WGS) entry which is preliminary data.</text>
</comment>
<dbReference type="Pfam" id="PF00406">
    <property type="entry name" value="ADK"/>
    <property type="match status" value="1"/>
</dbReference>
<feature type="non-terminal residue" evidence="1">
    <location>
        <position position="117"/>
    </location>
</feature>
<sequence>ELQAEVLERVYPIHLVMKLNVHTHVITQPYSSCTHCASSLDFNTPKAVGMDDLTRELCRDDQPETLIKRLKIFKDQTKLILAYYQNKGSGNVLEQKQTRCTGPYIHAFLQVSQIHWR</sequence>
<dbReference type="Gene3D" id="3.40.50.300">
    <property type="entry name" value="P-loop containing nucleotide triphosphate hydrolases"/>
    <property type="match status" value="1"/>
</dbReference>
<dbReference type="AlphaFoldDB" id="A0A8J6ATW0"/>
<dbReference type="InterPro" id="IPR027417">
    <property type="entry name" value="P-loop_NTPase"/>
</dbReference>